<reference evidence="1" key="1">
    <citation type="submission" date="2021-05" db="EMBL/GenBank/DDBJ databases">
        <authorList>
            <person name="Alioto T."/>
            <person name="Alioto T."/>
            <person name="Gomez Garrido J."/>
        </authorList>
    </citation>
    <scope>NUCLEOTIDE SEQUENCE</scope>
</reference>
<proteinExistence type="predicted"/>
<dbReference type="EMBL" id="HBUF01479728">
    <property type="protein sequence ID" value="CAG6744942.1"/>
    <property type="molecule type" value="Transcribed_RNA"/>
</dbReference>
<protein>
    <submittedName>
        <fullName evidence="1">Uncharacterized protein</fullName>
    </submittedName>
</protein>
<name>A0A8D9E936_9HEMI</name>
<evidence type="ECO:0000313" key="1">
    <source>
        <dbReference type="EMBL" id="CAG6744942.1"/>
    </source>
</evidence>
<dbReference type="AlphaFoldDB" id="A0A8D9E936"/>
<accession>A0A8D9E936</accession>
<sequence>MAFNGDLGTNHTSLMLLMGTTYLVPTYQLLISDVYLQISPLLCIQVCSIKIYLYRERREIFQILLKRIWDLNPMFIIIILLLLQRLSRSPMSTMDNDQGSFKYLVFFVLSIFEFDR</sequence>
<organism evidence="1">
    <name type="scientific">Cacopsylla melanoneura</name>
    <dbReference type="NCBI Taxonomy" id="428564"/>
    <lineage>
        <taxon>Eukaryota</taxon>
        <taxon>Metazoa</taxon>
        <taxon>Ecdysozoa</taxon>
        <taxon>Arthropoda</taxon>
        <taxon>Hexapoda</taxon>
        <taxon>Insecta</taxon>
        <taxon>Pterygota</taxon>
        <taxon>Neoptera</taxon>
        <taxon>Paraneoptera</taxon>
        <taxon>Hemiptera</taxon>
        <taxon>Sternorrhyncha</taxon>
        <taxon>Psylloidea</taxon>
        <taxon>Psyllidae</taxon>
        <taxon>Psyllinae</taxon>
        <taxon>Cacopsylla</taxon>
    </lineage>
</organism>